<dbReference type="Gene3D" id="3.20.20.70">
    <property type="entry name" value="Aldolase class I"/>
    <property type="match status" value="1"/>
</dbReference>
<organism evidence="16 17">
    <name type="scientific">Pseudomonas aeruginosa</name>
    <dbReference type="NCBI Taxonomy" id="287"/>
    <lineage>
        <taxon>Bacteria</taxon>
        <taxon>Pseudomonadati</taxon>
        <taxon>Pseudomonadota</taxon>
        <taxon>Gammaproteobacteria</taxon>
        <taxon>Pseudomonadales</taxon>
        <taxon>Pseudomonadaceae</taxon>
        <taxon>Pseudomonas</taxon>
    </lineage>
</organism>
<feature type="binding site" evidence="13 14">
    <location>
        <position position="104"/>
    </location>
    <ligand>
        <name>[4Fe-4S] cluster</name>
        <dbReference type="ChEBI" id="CHEBI:49883"/>
        <note>4Fe-4S-S-AdoMet</note>
    </ligand>
</feature>
<dbReference type="InterPro" id="IPR013785">
    <property type="entry name" value="Aldolase_TIM"/>
</dbReference>
<evidence type="ECO:0000256" key="8">
    <source>
        <dbReference type="ARBA" id="ARBA00022723"/>
    </source>
</evidence>
<dbReference type="InterPro" id="IPR002684">
    <property type="entry name" value="Biotin_synth/BioAB"/>
</dbReference>
<dbReference type="InterPro" id="IPR010722">
    <property type="entry name" value="BATS_dom"/>
</dbReference>
<feature type="binding site" evidence="13 14">
    <location>
        <position position="304"/>
    </location>
    <ligand>
        <name>[2Fe-2S] cluster</name>
        <dbReference type="ChEBI" id="CHEBI:190135"/>
    </ligand>
</feature>
<dbReference type="Pfam" id="PF04055">
    <property type="entry name" value="Radical_SAM"/>
    <property type="match status" value="1"/>
</dbReference>
<dbReference type="InterPro" id="IPR058240">
    <property type="entry name" value="rSAM_sf"/>
</dbReference>
<protein>
    <recommendedName>
        <fullName evidence="3 13">Biotin synthase</fullName>
        <ecNumber evidence="3 13">2.8.1.6</ecNumber>
    </recommendedName>
</protein>
<dbReference type="GO" id="GO:0051537">
    <property type="term" value="F:2 iron, 2 sulfur cluster binding"/>
    <property type="evidence" value="ECO:0007669"/>
    <property type="project" value="UniProtKB-KW"/>
</dbReference>
<evidence type="ECO:0000313" key="17">
    <source>
        <dbReference type="Proteomes" id="UP000270834"/>
    </source>
</evidence>
<dbReference type="GO" id="GO:0051539">
    <property type="term" value="F:4 iron, 4 sulfur cluster binding"/>
    <property type="evidence" value="ECO:0007669"/>
    <property type="project" value="UniProtKB-KW"/>
</dbReference>
<evidence type="ECO:0000256" key="9">
    <source>
        <dbReference type="ARBA" id="ARBA00022756"/>
    </source>
</evidence>
<evidence type="ECO:0000256" key="10">
    <source>
        <dbReference type="ARBA" id="ARBA00023004"/>
    </source>
</evidence>
<feature type="binding site" evidence="13 14">
    <location>
        <position position="172"/>
    </location>
    <ligand>
        <name>[2Fe-2S] cluster</name>
        <dbReference type="ChEBI" id="CHEBI:190135"/>
    </ligand>
</feature>
<evidence type="ECO:0000256" key="11">
    <source>
        <dbReference type="ARBA" id="ARBA00023014"/>
    </source>
</evidence>
<gene>
    <name evidence="13" type="primary">bioB</name>
    <name evidence="16" type="ORF">ALP65_04430</name>
</gene>
<dbReference type="PANTHER" id="PTHR22976:SF2">
    <property type="entry name" value="BIOTIN SYNTHASE, MITOCHONDRIAL"/>
    <property type="match status" value="1"/>
</dbReference>
<dbReference type="SFLD" id="SFLDF00272">
    <property type="entry name" value="biotin_synthase"/>
    <property type="match status" value="1"/>
</dbReference>
<comment type="catalytic activity">
    <reaction evidence="12 13">
        <text>(4R,5S)-dethiobiotin + (sulfur carrier)-SH + 2 reduced [2Fe-2S]-[ferredoxin] + 2 S-adenosyl-L-methionine = (sulfur carrier)-H + biotin + 2 5'-deoxyadenosine + 2 L-methionine + 2 oxidized [2Fe-2S]-[ferredoxin]</text>
        <dbReference type="Rhea" id="RHEA:22060"/>
        <dbReference type="Rhea" id="RHEA-COMP:10000"/>
        <dbReference type="Rhea" id="RHEA-COMP:10001"/>
        <dbReference type="Rhea" id="RHEA-COMP:14737"/>
        <dbReference type="Rhea" id="RHEA-COMP:14739"/>
        <dbReference type="ChEBI" id="CHEBI:17319"/>
        <dbReference type="ChEBI" id="CHEBI:29917"/>
        <dbReference type="ChEBI" id="CHEBI:33737"/>
        <dbReference type="ChEBI" id="CHEBI:33738"/>
        <dbReference type="ChEBI" id="CHEBI:57586"/>
        <dbReference type="ChEBI" id="CHEBI:57844"/>
        <dbReference type="ChEBI" id="CHEBI:59789"/>
        <dbReference type="ChEBI" id="CHEBI:64428"/>
        <dbReference type="ChEBI" id="CHEBI:149473"/>
        <dbReference type="EC" id="2.8.1.6"/>
    </reaction>
</comment>
<evidence type="ECO:0000256" key="14">
    <source>
        <dbReference type="PIRSR" id="PIRSR001619-1"/>
    </source>
</evidence>
<dbReference type="FunFam" id="3.20.20.70:FF:000011">
    <property type="entry name" value="Biotin synthase"/>
    <property type="match status" value="1"/>
</dbReference>
<dbReference type="SFLD" id="SFLDG01278">
    <property type="entry name" value="biotin_synthase_like"/>
    <property type="match status" value="1"/>
</dbReference>
<reference evidence="16 17" key="1">
    <citation type="submission" date="2018-08" db="EMBL/GenBank/DDBJ databases">
        <title>Recombination of ecologically and evolutionarily significant loci maintains genetic cohesion in the Pseudomonas syringae species complex.</title>
        <authorList>
            <person name="Dillon M."/>
            <person name="Thakur S."/>
            <person name="Almeida R.N.D."/>
            <person name="Weir B.S."/>
            <person name="Guttman D.S."/>
        </authorList>
    </citation>
    <scope>NUCLEOTIDE SEQUENCE [LARGE SCALE GENOMIC DNA]</scope>
    <source>
        <strain evidence="16 17">ICMP 7846</strain>
    </source>
</reference>
<accession>A0A3M5DAV0</accession>
<dbReference type="EMBL" id="RBSQ01001207">
    <property type="protein sequence ID" value="RMS46710.1"/>
    <property type="molecule type" value="Genomic_DNA"/>
</dbReference>
<evidence type="ECO:0000259" key="15">
    <source>
        <dbReference type="PROSITE" id="PS51918"/>
    </source>
</evidence>
<dbReference type="SMART" id="SM00729">
    <property type="entry name" value="Elp3"/>
    <property type="match status" value="1"/>
</dbReference>
<dbReference type="PANTHER" id="PTHR22976">
    <property type="entry name" value="BIOTIN SYNTHASE"/>
    <property type="match status" value="1"/>
</dbReference>
<evidence type="ECO:0000256" key="3">
    <source>
        <dbReference type="ARBA" id="ARBA00012236"/>
    </source>
</evidence>
<dbReference type="NCBIfam" id="TIGR00433">
    <property type="entry name" value="bioB"/>
    <property type="match status" value="1"/>
</dbReference>
<feature type="binding site" evidence="13 14">
    <location>
        <position position="97"/>
    </location>
    <ligand>
        <name>[4Fe-4S] cluster</name>
        <dbReference type="ChEBI" id="CHEBI:49883"/>
        <note>4Fe-4S-S-AdoMet</note>
    </ligand>
</feature>
<comment type="cofactor">
    <cofactor evidence="13">
        <name>[2Fe-2S] cluster</name>
        <dbReference type="ChEBI" id="CHEBI:190135"/>
    </cofactor>
    <text evidence="13">Binds 1 [2Fe-2S] cluster. The cluster is coordinated with 3 cysteines and 1 arginine.</text>
</comment>
<comment type="function">
    <text evidence="13">Catalyzes the conversion of dethiobiotin (DTB) to biotin by the insertion of a sulfur atom into dethiobiotin via a radical-based mechanism.</text>
</comment>
<comment type="pathway">
    <text evidence="1 13">Cofactor biosynthesis; biotin biosynthesis; biotin from 7,8-diaminononanoate: step 2/2.</text>
</comment>
<dbReference type="CDD" id="cd01335">
    <property type="entry name" value="Radical_SAM"/>
    <property type="match status" value="1"/>
</dbReference>
<keyword evidence="6 13" id="KW-0949">S-adenosyl-L-methionine</keyword>
<evidence type="ECO:0000256" key="4">
    <source>
        <dbReference type="ARBA" id="ARBA00022485"/>
    </source>
</evidence>
<keyword evidence="8 13" id="KW-0479">Metal-binding</keyword>
<dbReference type="Pfam" id="PF06968">
    <property type="entry name" value="BATS"/>
    <property type="match status" value="1"/>
</dbReference>
<dbReference type="SFLD" id="SFLDG01060">
    <property type="entry name" value="BATS_domain_containing"/>
    <property type="match status" value="1"/>
</dbReference>
<feature type="binding site" evidence="13 14">
    <location>
        <position position="141"/>
    </location>
    <ligand>
        <name>[2Fe-2S] cluster</name>
        <dbReference type="ChEBI" id="CHEBI:190135"/>
    </ligand>
</feature>
<dbReference type="InterPro" id="IPR007197">
    <property type="entry name" value="rSAM"/>
</dbReference>
<name>A0A3M5DAV0_PSEAI</name>
<keyword evidence="9 13" id="KW-0093">Biotin biosynthesis</keyword>
<dbReference type="EC" id="2.8.1.6" evidence="3 13"/>
<dbReference type="UniPathway" id="UPA00078">
    <property type="reaction ID" value="UER00162"/>
</dbReference>
<dbReference type="AlphaFoldDB" id="A0A3M5DAV0"/>
<evidence type="ECO:0000313" key="16">
    <source>
        <dbReference type="EMBL" id="RMS46710.1"/>
    </source>
</evidence>
<proteinExistence type="inferred from homology"/>
<keyword evidence="4 13" id="KW-0004">4Fe-4S</keyword>
<comment type="similarity">
    <text evidence="2 13">Belongs to the radical SAM superfamily. Biotin synthase family.</text>
</comment>
<feature type="binding site" evidence="13 14">
    <location>
        <position position="232"/>
    </location>
    <ligand>
        <name>[2Fe-2S] cluster</name>
        <dbReference type="ChEBI" id="CHEBI:190135"/>
    </ligand>
</feature>
<evidence type="ECO:0000256" key="12">
    <source>
        <dbReference type="ARBA" id="ARBA00051157"/>
    </source>
</evidence>
<dbReference type="PROSITE" id="PS51918">
    <property type="entry name" value="RADICAL_SAM"/>
    <property type="match status" value="1"/>
</dbReference>
<evidence type="ECO:0000256" key="2">
    <source>
        <dbReference type="ARBA" id="ARBA00010765"/>
    </source>
</evidence>
<evidence type="ECO:0000256" key="13">
    <source>
        <dbReference type="HAMAP-Rule" id="MF_01694"/>
    </source>
</evidence>
<comment type="cofactor">
    <cofactor evidence="14">
        <name>[2Fe-2S] cluster</name>
        <dbReference type="ChEBI" id="CHEBI:190135"/>
    </cofactor>
    <text evidence="14">Binds 1 [2Fe-2S] cluster. The cluster is coordinated with 3 cysteines and 1 arginine.</text>
</comment>
<evidence type="ECO:0000256" key="7">
    <source>
        <dbReference type="ARBA" id="ARBA00022714"/>
    </source>
</evidence>
<sequence>MGWVDSVIQPLMMPLSLTPGVPGLPDKRRHTSVEGIFPMSATASVATRHDWSLAEVRALFEQPFNDLLFQAQTVHRAHFDPNRVQVSTLLSIKTGACPEDCKYCPQSGHYNTGLDKEKLMEVQKVLEAAAEAKAIGSTRFCMGAAWKHPSAKDMPYVLEMVKGVKKLGLETCMTLGRLTQEQTQALADAGLDYYNHNLDTSPEFYGNIITTRTYSERLQTLTYVREAGMKICSGGILGMGESVDDRAGLLIQLANLPEHPESVPINMLVKVKGTPLAEERDVDPFDFIRTLAVARIMMPKSHVRLSAGREQMNEQMQALAFMAGANSIFYGEKLLTTKNPQAEKDMQLFARLGIKPEEREEHADEVHQAAIEQALVEQRESKLFYNAASA</sequence>
<feature type="binding site" evidence="13 14">
    <location>
        <position position="101"/>
    </location>
    <ligand>
        <name>[4Fe-4S] cluster</name>
        <dbReference type="ChEBI" id="CHEBI:49883"/>
        <note>4Fe-4S-S-AdoMet</note>
    </ligand>
</feature>
<evidence type="ECO:0000256" key="5">
    <source>
        <dbReference type="ARBA" id="ARBA00022679"/>
    </source>
</evidence>
<dbReference type="PIRSF" id="PIRSF001619">
    <property type="entry name" value="Biotin_synth"/>
    <property type="match status" value="1"/>
</dbReference>
<dbReference type="SMART" id="SM00876">
    <property type="entry name" value="BATS"/>
    <property type="match status" value="1"/>
</dbReference>
<dbReference type="Proteomes" id="UP000270834">
    <property type="component" value="Unassembled WGS sequence"/>
</dbReference>
<dbReference type="GO" id="GO:0009102">
    <property type="term" value="P:biotin biosynthetic process"/>
    <property type="evidence" value="ECO:0007669"/>
    <property type="project" value="UniProtKB-UniRule"/>
</dbReference>
<comment type="subunit">
    <text evidence="13">Homodimer.</text>
</comment>
<dbReference type="SUPFAM" id="SSF102114">
    <property type="entry name" value="Radical SAM enzymes"/>
    <property type="match status" value="1"/>
</dbReference>
<dbReference type="HAMAP" id="MF_01694">
    <property type="entry name" value="BioB"/>
    <property type="match status" value="1"/>
</dbReference>
<dbReference type="SFLD" id="SFLDS00029">
    <property type="entry name" value="Radical_SAM"/>
    <property type="match status" value="1"/>
</dbReference>
<dbReference type="GO" id="GO:0004076">
    <property type="term" value="F:biotin synthase activity"/>
    <property type="evidence" value="ECO:0007669"/>
    <property type="project" value="UniProtKB-UniRule"/>
</dbReference>
<evidence type="ECO:0000256" key="6">
    <source>
        <dbReference type="ARBA" id="ARBA00022691"/>
    </source>
</evidence>
<dbReference type="InterPro" id="IPR006638">
    <property type="entry name" value="Elp3/MiaA/NifB-like_rSAM"/>
</dbReference>
<feature type="domain" description="Radical SAM core" evidence="15">
    <location>
        <begin position="82"/>
        <end position="300"/>
    </location>
</feature>
<evidence type="ECO:0000256" key="1">
    <source>
        <dbReference type="ARBA" id="ARBA00004942"/>
    </source>
</evidence>
<comment type="caution">
    <text evidence="16">The sequence shown here is derived from an EMBL/GenBank/DDBJ whole genome shotgun (WGS) entry which is preliminary data.</text>
</comment>
<comment type="cofactor">
    <cofactor evidence="13 14">
        <name>[4Fe-4S] cluster</name>
        <dbReference type="ChEBI" id="CHEBI:49883"/>
    </cofactor>
    <text evidence="13 14">Binds 1 [4Fe-4S] cluster. The cluster is coordinated with 3 cysteines and an exchangeable S-adenosyl-L-methionine.</text>
</comment>
<dbReference type="GO" id="GO:0005506">
    <property type="term" value="F:iron ion binding"/>
    <property type="evidence" value="ECO:0007669"/>
    <property type="project" value="UniProtKB-UniRule"/>
</dbReference>
<keyword evidence="5 13" id="KW-0808">Transferase</keyword>
<dbReference type="InterPro" id="IPR024177">
    <property type="entry name" value="Biotin_synthase"/>
</dbReference>
<keyword evidence="7 13" id="KW-0001">2Fe-2S</keyword>
<keyword evidence="10 13" id="KW-0408">Iron</keyword>
<keyword evidence="11 13" id="KW-0411">Iron-sulfur</keyword>